<protein>
    <submittedName>
        <fullName evidence="1">Uncharacterized protein</fullName>
    </submittedName>
</protein>
<dbReference type="STRING" id="579405.Dd703_1394"/>
<accession>C6CDS9</accession>
<dbReference type="Proteomes" id="UP000002734">
    <property type="component" value="Chromosome"/>
</dbReference>
<dbReference type="RefSeq" id="WP_012765013.1">
    <property type="nucleotide sequence ID" value="NC_012880.1"/>
</dbReference>
<dbReference type="KEGG" id="dda:Dd703_1394"/>
<name>C6CDS9_MUSP7</name>
<dbReference type="AlphaFoldDB" id="C6CDS9"/>
<organism evidence="1 2">
    <name type="scientific">Musicola paradisiaca (strain Ech703)</name>
    <name type="common">Dickeya paradisiaca</name>
    <name type="synonym">Dickeya dadantii</name>
    <dbReference type="NCBI Taxonomy" id="579405"/>
    <lineage>
        <taxon>Bacteria</taxon>
        <taxon>Pseudomonadati</taxon>
        <taxon>Pseudomonadota</taxon>
        <taxon>Gammaproteobacteria</taxon>
        <taxon>Enterobacterales</taxon>
        <taxon>Pectobacteriaceae</taxon>
        <taxon>Musicola</taxon>
    </lineage>
</organism>
<dbReference type="EMBL" id="CP001654">
    <property type="protein sequence ID" value="ACS85196.1"/>
    <property type="molecule type" value="Genomic_DNA"/>
</dbReference>
<evidence type="ECO:0000313" key="1">
    <source>
        <dbReference type="EMBL" id="ACS85196.1"/>
    </source>
</evidence>
<proteinExistence type="predicted"/>
<dbReference type="HOGENOM" id="CLU_3215446_0_0_6"/>
<reference evidence="1" key="1">
    <citation type="submission" date="2009-06" db="EMBL/GenBank/DDBJ databases">
        <title>Complete sequence of Dickeya dadantii Ech703.</title>
        <authorList>
            <consortium name="US DOE Joint Genome Institute"/>
            <person name="Lucas S."/>
            <person name="Copeland A."/>
            <person name="Lapidus A."/>
            <person name="Glavina del Rio T."/>
            <person name="Dalin E."/>
            <person name="Tice H."/>
            <person name="Bruce D."/>
            <person name="Goodwin L."/>
            <person name="Pitluck S."/>
            <person name="Chertkov O."/>
            <person name="Brettin T."/>
            <person name="Detter J.C."/>
            <person name="Han C."/>
            <person name="Larimer F."/>
            <person name="Land M."/>
            <person name="Hauser L."/>
            <person name="Kyrpides N."/>
            <person name="Mikhailova N."/>
            <person name="Balakrishnan V."/>
            <person name="Glasner J."/>
            <person name="Perna N.T."/>
        </authorList>
    </citation>
    <scope>NUCLEOTIDE SEQUENCE [LARGE SCALE GENOMIC DNA]</scope>
    <source>
        <strain evidence="1">Ech703</strain>
    </source>
</reference>
<sequence>MSQSNVSPFSLLPATGIYLNCSVCPLAYRHSGTDAFTANPNIRD</sequence>
<evidence type="ECO:0000313" key="2">
    <source>
        <dbReference type="Proteomes" id="UP000002734"/>
    </source>
</evidence>
<keyword evidence="2" id="KW-1185">Reference proteome</keyword>
<gene>
    <name evidence="1" type="ordered locus">Dd703_1394</name>
</gene>